<sequence>MFFAGVDAGYGFFAPNVSSGFILEFKTCDSTGAPAHLRWLPDFTHQESYIRYSSLIDAFQDKLIAEDKLSEKQHLNLRRLNAIMRSIATSMLAADESTDKIEAAVYLYHFPSLEMFRLSDKEPSLLFIDQLIISAK</sequence>
<keyword evidence="2" id="KW-1185">Reference proteome</keyword>
<dbReference type="AlphaFoldDB" id="A0A1T4ZUT7"/>
<protein>
    <submittedName>
        <fullName evidence="1">Uncharacterized protein</fullName>
    </submittedName>
</protein>
<dbReference type="EMBL" id="FUYS01000001">
    <property type="protein sequence ID" value="SKB26522.1"/>
    <property type="molecule type" value="Genomic_DNA"/>
</dbReference>
<organism evidence="1 2">
    <name type="scientific">Parapedobacter luteus</name>
    <dbReference type="NCBI Taxonomy" id="623280"/>
    <lineage>
        <taxon>Bacteria</taxon>
        <taxon>Pseudomonadati</taxon>
        <taxon>Bacteroidota</taxon>
        <taxon>Sphingobacteriia</taxon>
        <taxon>Sphingobacteriales</taxon>
        <taxon>Sphingobacteriaceae</taxon>
        <taxon>Parapedobacter</taxon>
    </lineage>
</organism>
<name>A0A1T4ZUT7_9SPHI</name>
<evidence type="ECO:0000313" key="2">
    <source>
        <dbReference type="Proteomes" id="UP000190541"/>
    </source>
</evidence>
<dbReference type="Proteomes" id="UP000190541">
    <property type="component" value="Unassembled WGS sequence"/>
</dbReference>
<dbReference type="STRING" id="623280.SAMN05660226_00133"/>
<reference evidence="1 2" key="1">
    <citation type="submission" date="2017-02" db="EMBL/GenBank/DDBJ databases">
        <authorList>
            <person name="Peterson S.W."/>
        </authorList>
    </citation>
    <scope>NUCLEOTIDE SEQUENCE [LARGE SCALE GENOMIC DNA]</scope>
    <source>
        <strain evidence="1 2">DSM 22899</strain>
    </source>
</reference>
<proteinExistence type="predicted"/>
<gene>
    <name evidence="1" type="ORF">SAMN05660226_00133</name>
</gene>
<accession>A0A1T4ZUT7</accession>
<evidence type="ECO:0000313" key="1">
    <source>
        <dbReference type="EMBL" id="SKB26522.1"/>
    </source>
</evidence>